<feature type="transmembrane region" description="Helical" evidence="6">
    <location>
        <begin position="29"/>
        <end position="51"/>
    </location>
</feature>
<evidence type="ECO:0000256" key="5">
    <source>
        <dbReference type="ARBA" id="ARBA00038359"/>
    </source>
</evidence>
<feature type="transmembrane region" description="Helical" evidence="6">
    <location>
        <begin position="122"/>
        <end position="148"/>
    </location>
</feature>
<evidence type="ECO:0000256" key="1">
    <source>
        <dbReference type="ARBA" id="ARBA00004141"/>
    </source>
</evidence>
<reference evidence="8" key="1">
    <citation type="submission" date="2022-06" db="EMBL/GenBank/DDBJ databases">
        <title>Complete genome sequences of two strains of the flax pathogen Septoria linicola.</title>
        <authorList>
            <person name="Lapalu N."/>
            <person name="Simon A."/>
            <person name="Demenou B."/>
            <person name="Paumier D."/>
            <person name="Guillot M.-P."/>
            <person name="Gout L."/>
            <person name="Valade R."/>
        </authorList>
    </citation>
    <scope>NUCLEOTIDE SEQUENCE</scope>
    <source>
        <strain evidence="8">SE15195</strain>
    </source>
</reference>
<evidence type="ECO:0000313" key="9">
    <source>
        <dbReference type="Proteomes" id="UP001056384"/>
    </source>
</evidence>
<dbReference type="EMBL" id="CP099418">
    <property type="protein sequence ID" value="USW48437.1"/>
    <property type="molecule type" value="Genomic_DNA"/>
</dbReference>
<keyword evidence="3 6" id="KW-1133">Transmembrane helix</keyword>
<feature type="domain" description="Rhodopsin" evidence="7">
    <location>
        <begin position="83"/>
        <end position="310"/>
    </location>
</feature>
<dbReference type="PANTHER" id="PTHR33048">
    <property type="entry name" value="PTH11-LIKE INTEGRAL MEMBRANE PROTEIN (AFU_ORTHOLOGUE AFUA_5G11245)"/>
    <property type="match status" value="1"/>
</dbReference>
<dbReference type="PANTHER" id="PTHR33048:SF129">
    <property type="entry name" value="INTEGRAL MEMBRANE PROTEIN-RELATED"/>
    <property type="match status" value="1"/>
</dbReference>
<comment type="similarity">
    <text evidence="5">Belongs to the SAT4 family.</text>
</comment>
<dbReference type="AlphaFoldDB" id="A0A9Q9EG69"/>
<keyword evidence="4 6" id="KW-0472">Membrane</keyword>
<accession>A0A9Q9EG69</accession>
<protein>
    <recommendedName>
        <fullName evidence="7">Rhodopsin domain-containing protein</fullName>
    </recommendedName>
</protein>
<feature type="transmembrane region" description="Helical" evidence="6">
    <location>
        <begin position="246"/>
        <end position="268"/>
    </location>
</feature>
<dbReference type="GO" id="GO:0016020">
    <property type="term" value="C:membrane"/>
    <property type="evidence" value="ECO:0007669"/>
    <property type="project" value="UniProtKB-SubCell"/>
</dbReference>
<evidence type="ECO:0000256" key="6">
    <source>
        <dbReference type="SAM" id="Phobius"/>
    </source>
</evidence>
<comment type="subcellular location">
    <subcellularLocation>
        <location evidence="1">Membrane</location>
        <topology evidence="1">Multi-pass membrane protein</topology>
    </subcellularLocation>
</comment>
<name>A0A9Q9EG69_9PEZI</name>
<dbReference type="Proteomes" id="UP001056384">
    <property type="component" value="Chromosome 1"/>
</dbReference>
<keyword evidence="9" id="KW-1185">Reference proteome</keyword>
<evidence type="ECO:0000313" key="8">
    <source>
        <dbReference type="EMBL" id="USW48437.1"/>
    </source>
</evidence>
<evidence type="ECO:0000259" key="7">
    <source>
        <dbReference type="Pfam" id="PF20684"/>
    </source>
</evidence>
<evidence type="ECO:0000256" key="4">
    <source>
        <dbReference type="ARBA" id="ARBA00023136"/>
    </source>
</evidence>
<evidence type="ECO:0000256" key="3">
    <source>
        <dbReference type="ARBA" id="ARBA00022989"/>
    </source>
</evidence>
<dbReference type="InterPro" id="IPR049326">
    <property type="entry name" value="Rhodopsin_dom_fungi"/>
</dbReference>
<evidence type="ECO:0000256" key="2">
    <source>
        <dbReference type="ARBA" id="ARBA00022692"/>
    </source>
</evidence>
<keyword evidence="2 6" id="KW-0812">Transmembrane</keyword>
<organism evidence="8 9">
    <name type="scientific">Septoria linicola</name>
    <dbReference type="NCBI Taxonomy" id="215465"/>
    <lineage>
        <taxon>Eukaryota</taxon>
        <taxon>Fungi</taxon>
        <taxon>Dikarya</taxon>
        <taxon>Ascomycota</taxon>
        <taxon>Pezizomycotina</taxon>
        <taxon>Dothideomycetes</taxon>
        <taxon>Dothideomycetidae</taxon>
        <taxon>Mycosphaerellales</taxon>
        <taxon>Mycosphaerellaceae</taxon>
        <taxon>Septoria</taxon>
    </lineage>
</organism>
<feature type="transmembrane region" description="Helical" evidence="6">
    <location>
        <begin position="80"/>
        <end position="102"/>
    </location>
</feature>
<gene>
    <name evidence="8" type="ORF">Slin15195_G017560</name>
</gene>
<feature type="transmembrane region" description="Helical" evidence="6">
    <location>
        <begin position="160"/>
        <end position="184"/>
    </location>
</feature>
<dbReference type="Pfam" id="PF20684">
    <property type="entry name" value="Fung_rhodopsin"/>
    <property type="match status" value="1"/>
</dbReference>
<dbReference type="InterPro" id="IPR052337">
    <property type="entry name" value="SAT4-like"/>
</dbReference>
<proteinExistence type="inferred from homology"/>
<feature type="transmembrane region" description="Helical" evidence="6">
    <location>
        <begin position="215"/>
        <end position="234"/>
    </location>
</feature>
<sequence>MPGNLQSIPASVIANWPPPNYIDPVRRTWMPAFAGTFQAVATLLLVTRLCLRANGKAGKFGLDDVSQQASMIVKDVADGLRALLIPAYLGSTAFTTLCILGAQKHGMDRHIWDVRYETFEYTALIGWAAQVAFIISTCSTKISVLLFYRRLTEGSCRKLWKYLTIGAIIFTAAYCIALVLALVFNCSPTSAYWRSFNVNYVDDYRCADTTVLNPLSGALSILSDVYSVVLPMLIMARLQATQRQKWALNLVFSLGLLVVAAGIARTYYLERLGTHWDITWLGFDVLVWSQVEIQLSIICACAPALRVLFRSYLSNSLSKAIGSAKTSSSKNANRLSRPSDTICIVSYPADSSTPQEHGTVEECGLDKTARSTLESVADMEAASATGRPSTASSLVRTPREYESFVLDNLREQHNQYIVWASAPRS</sequence>